<feature type="transmembrane region" description="Helical" evidence="5">
    <location>
        <begin position="425"/>
        <end position="446"/>
    </location>
</feature>
<evidence type="ECO:0000259" key="6">
    <source>
        <dbReference type="Pfam" id="PF00324"/>
    </source>
</evidence>
<feature type="transmembrane region" description="Helical" evidence="5">
    <location>
        <begin position="38"/>
        <end position="61"/>
    </location>
</feature>
<keyword evidence="8" id="KW-1185">Reference proteome</keyword>
<evidence type="ECO:0000256" key="1">
    <source>
        <dbReference type="ARBA" id="ARBA00004141"/>
    </source>
</evidence>
<keyword evidence="2 5" id="KW-0812">Transmembrane</keyword>
<evidence type="ECO:0000256" key="3">
    <source>
        <dbReference type="ARBA" id="ARBA00022989"/>
    </source>
</evidence>
<sequence>MKSSLKKDSLSLSNVIFQGVAGSAPAGAAVATLTGSAAFALGSLPLSAVVAFIIVLINAVIINRISRHVAGAGGYYAYSREGIGNFAGIFTGWMYIMYQIMSLAFIGLSVAIFLPALLGTVFGIDIPFYSWVLLLILIMGFGYFVSFSGVRNSVRYAMVMATIEVVVVAAVSIIIITAKPSINTVSVFTPVYAVHGFTGVMLGVLFMYTAFSGFGTATPLGEEAKNANAVIGRGVLISAIVLGLFFTLVSYAFTVGWGPTRMLTYSTELVPGIILAKNYLGLAGAIVITVLFVNSLFTDSVVFTNSLSRVVFSMSRDNVLPGILSSVHSHRQTPHVAAGVMVIISFIIGVISVITLGGFNAFLFAGIAATLSALLVHMIANASLAGILHKMKLKMNIAMDVVLPAVSIVILAFVFYGSFISIDNVVIIASVSFIVWAIAGLIYSAISRKYLMHVQISQN</sequence>
<feature type="transmembrane region" description="Helical" evidence="5">
    <location>
        <begin position="190"/>
        <end position="214"/>
    </location>
</feature>
<dbReference type="InterPro" id="IPR050367">
    <property type="entry name" value="APC_superfamily"/>
</dbReference>
<dbReference type="GeneID" id="16024705"/>
<keyword evidence="3 5" id="KW-1133">Transmembrane helix</keyword>
<feature type="transmembrane region" description="Helical" evidence="5">
    <location>
        <begin position="128"/>
        <end position="145"/>
    </location>
</feature>
<name>S0AMN0_FERAC</name>
<dbReference type="RefSeq" id="WP_009886580.1">
    <property type="nucleotide sequence ID" value="NC_021592.1"/>
</dbReference>
<dbReference type="KEGG" id="fac:FACI_IFERC01G0553"/>
<accession>S0AMN0</accession>
<evidence type="ECO:0000256" key="4">
    <source>
        <dbReference type="ARBA" id="ARBA00023136"/>
    </source>
</evidence>
<dbReference type="InterPro" id="IPR004841">
    <property type="entry name" value="AA-permease/SLC12A_dom"/>
</dbReference>
<keyword evidence="4 5" id="KW-0472">Membrane</keyword>
<feature type="domain" description="Amino acid permease/ SLC12A" evidence="6">
    <location>
        <begin position="15"/>
        <end position="454"/>
    </location>
</feature>
<evidence type="ECO:0000313" key="8">
    <source>
        <dbReference type="Proteomes" id="UP000014660"/>
    </source>
</evidence>
<dbReference type="EMBL" id="CP004145">
    <property type="protein sequence ID" value="AGO60533.1"/>
    <property type="molecule type" value="Genomic_DNA"/>
</dbReference>
<dbReference type="GO" id="GO:0055085">
    <property type="term" value="P:transmembrane transport"/>
    <property type="evidence" value="ECO:0007669"/>
    <property type="project" value="InterPro"/>
</dbReference>
<dbReference type="Pfam" id="PF00324">
    <property type="entry name" value="AA_permease"/>
    <property type="match status" value="1"/>
</dbReference>
<comment type="subcellular location">
    <subcellularLocation>
        <location evidence="1">Membrane</location>
        <topology evidence="1">Multi-pass membrane protein</topology>
    </subcellularLocation>
</comment>
<feature type="transmembrane region" description="Helical" evidence="5">
    <location>
        <begin position="397"/>
        <end position="419"/>
    </location>
</feature>
<feature type="transmembrane region" description="Helical" evidence="5">
    <location>
        <begin position="235"/>
        <end position="258"/>
    </location>
</feature>
<feature type="transmembrane region" description="Helical" evidence="5">
    <location>
        <begin position="157"/>
        <end position="178"/>
    </location>
</feature>
<gene>
    <name evidence="7" type="ORF">FACI_IFERC00001G0553</name>
</gene>
<organism evidence="7 8">
    <name type="scientific">Ferroplasma acidarmanus Fer1</name>
    <dbReference type="NCBI Taxonomy" id="333146"/>
    <lineage>
        <taxon>Archaea</taxon>
        <taxon>Methanobacteriati</taxon>
        <taxon>Thermoplasmatota</taxon>
        <taxon>Thermoplasmata</taxon>
        <taxon>Thermoplasmatales</taxon>
        <taxon>Ferroplasmaceae</taxon>
        <taxon>Ferroplasma</taxon>
    </lineage>
</organism>
<dbReference type="PIRSF" id="PIRSF006060">
    <property type="entry name" value="AA_transporter"/>
    <property type="match status" value="1"/>
</dbReference>
<reference evidence="7 8" key="1">
    <citation type="journal article" date="2007" name="Proc. Natl. Acad. Sci. U.S.A.">
        <title>Genome dynamics in a natural archaeal population.</title>
        <authorList>
            <person name="Allen E.E."/>
            <person name="Tyson G.W."/>
            <person name="Whitaker R.J."/>
            <person name="Detter J.C."/>
            <person name="Richardson P.M."/>
            <person name="Banfield J.F."/>
        </authorList>
    </citation>
    <scope>NUCLEOTIDE SEQUENCE [LARGE SCALE GENOMIC DNA]</scope>
    <source>
        <strain evidence="8">fer1</strain>
    </source>
</reference>
<dbReference type="PANTHER" id="PTHR42770">
    <property type="entry name" value="AMINO ACID TRANSPORTER-RELATED"/>
    <property type="match status" value="1"/>
</dbReference>
<feature type="transmembrane region" description="Helical" evidence="5">
    <location>
        <begin position="336"/>
        <end position="356"/>
    </location>
</feature>
<proteinExistence type="predicted"/>
<dbReference type="AlphaFoldDB" id="S0AMN0"/>
<feature type="transmembrane region" description="Helical" evidence="5">
    <location>
        <begin position="278"/>
        <end position="297"/>
    </location>
</feature>
<dbReference type="Gene3D" id="1.20.1740.10">
    <property type="entry name" value="Amino acid/polyamine transporter I"/>
    <property type="match status" value="1"/>
</dbReference>
<dbReference type="GO" id="GO:0016020">
    <property type="term" value="C:membrane"/>
    <property type="evidence" value="ECO:0007669"/>
    <property type="project" value="UniProtKB-SubCell"/>
</dbReference>
<evidence type="ECO:0000256" key="2">
    <source>
        <dbReference type="ARBA" id="ARBA00022692"/>
    </source>
</evidence>
<dbReference type="PANTHER" id="PTHR42770:SF11">
    <property type="entry name" value="INNER MEMBRANE TRANSPORT PROTEIN YBAT"/>
    <property type="match status" value="1"/>
</dbReference>
<evidence type="ECO:0000256" key="5">
    <source>
        <dbReference type="SAM" id="Phobius"/>
    </source>
</evidence>
<evidence type="ECO:0000313" key="7">
    <source>
        <dbReference type="EMBL" id="AGO60533.1"/>
    </source>
</evidence>
<dbReference type="HOGENOM" id="CLU_007946_20_3_2"/>
<dbReference type="Proteomes" id="UP000014660">
    <property type="component" value="Chromosome"/>
</dbReference>
<protein>
    <recommendedName>
        <fullName evidence="6">Amino acid permease/ SLC12A domain-containing protein</fullName>
    </recommendedName>
</protein>
<feature type="transmembrane region" description="Helical" evidence="5">
    <location>
        <begin position="362"/>
        <end position="385"/>
    </location>
</feature>
<feature type="transmembrane region" description="Helical" evidence="5">
    <location>
        <begin position="100"/>
        <end position="122"/>
    </location>
</feature>